<keyword evidence="1" id="KW-0472">Membrane</keyword>
<organism evidence="2 3">
    <name type="scientific">Polycladospora coralii</name>
    <dbReference type="NCBI Taxonomy" id="2771432"/>
    <lineage>
        <taxon>Bacteria</taxon>
        <taxon>Bacillati</taxon>
        <taxon>Bacillota</taxon>
        <taxon>Bacilli</taxon>
        <taxon>Bacillales</taxon>
        <taxon>Thermoactinomycetaceae</taxon>
        <taxon>Polycladospora</taxon>
    </lineage>
</organism>
<protein>
    <submittedName>
        <fullName evidence="2">Uncharacterized protein</fullName>
    </submittedName>
</protein>
<evidence type="ECO:0000256" key="1">
    <source>
        <dbReference type="SAM" id="Phobius"/>
    </source>
</evidence>
<keyword evidence="3" id="KW-1185">Reference proteome</keyword>
<name>A0A926RUS1_9BACL</name>
<dbReference type="RefSeq" id="WP_191142451.1">
    <property type="nucleotide sequence ID" value="NZ_JACXAH010000022.1"/>
</dbReference>
<gene>
    <name evidence="2" type="ORF">IC620_13345</name>
</gene>
<sequence length="108" mass="12233">MNAFVVGLSVFVFIFGMFFSLKGNMKLSFWTLTIACSLSFFWGVFINGKDPTWYIRFLYLSLAIYLPVLLAGTYLLMRTITSKMHQGIIENTTVDAPQSNEQNSRIGA</sequence>
<keyword evidence="1" id="KW-1133">Transmembrane helix</keyword>
<dbReference type="EMBL" id="JACXAH010000022">
    <property type="protein sequence ID" value="MBD1373333.1"/>
    <property type="molecule type" value="Genomic_DNA"/>
</dbReference>
<proteinExistence type="predicted"/>
<keyword evidence="1" id="KW-0812">Transmembrane</keyword>
<dbReference type="Proteomes" id="UP000661691">
    <property type="component" value="Unassembled WGS sequence"/>
</dbReference>
<feature type="transmembrane region" description="Helical" evidence="1">
    <location>
        <begin position="53"/>
        <end position="76"/>
    </location>
</feature>
<feature type="transmembrane region" description="Helical" evidence="1">
    <location>
        <begin position="6"/>
        <end position="22"/>
    </location>
</feature>
<dbReference type="AlphaFoldDB" id="A0A926RUS1"/>
<evidence type="ECO:0000313" key="2">
    <source>
        <dbReference type="EMBL" id="MBD1373333.1"/>
    </source>
</evidence>
<evidence type="ECO:0000313" key="3">
    <source>
        <dbReference type="Proteomes" id="UP000661691"/>
    </source>
</evidence>
<feature type="transmembrane region" description="Helical" evidence="1">
    <location>
        <begin position="29"/>
        <end position="47"/>
    </location>
</feature>
<reference evidence="2" key="1">
    <citation type="submission" date="2020-09" db="EMBL/GenBank/DDBJ databases">
        <title>A novel bacterium of genus Hazenella, isolated from South China Sea.</title>
        <authorList>
            <person name="Huang H."/>
            <person name="Mo K."/>
            <person name="Hu Y."/>
        </authorList>
    </citation>
    <scope>NUCLEOTIDE SEQUENCE</scope>
    <source>
        <strain evidence="2">IB182357</strain>
    </source>
</reference>
<comment type="caution">
    <text evidence="2">The sequence shown here is derived from an EMBL/GenBank/DDBJ whole genome shotgun (WGS) entry which is preliminary data.</text>
</comment>
<accession>A0A926RUS1</accession>